<gene>
    <name evidence="1" type="ORF">EHUX00137_LOCUS6355</name>
    <name evidence="2" type="ORF">EHUX00137_LOCUS6356</name>
</gene>
<reference evidence="1" key="1">
    <citation type="submission" date="2021-01" db="EMBL/GenBank/DDBJ databases">
        <authorList>
            <person name="Corre E."/>
            <person name="Pelletier E."/>
            <person name="Niang G."/>
            <person name="Scheremetjew M."/>
            <person name="Finn R."/>
            <person name="Kale V."/>
            <person name="Holt S."/>
            <person name="Cochrane G."/>
            <person name="Meng A."/>
            <person name="Brown T."/>
            <person name="Cohen L."/>
        </authorList>
    </citation>
    <scope>NUCLEOTIDE SEQUENCE</scope>
    <source>
        <strain evidence="1">379</strain>
    </source>
</reference>
<dbReference type="EMBL" id="HBIR01009173">
    <property type="protein sequence ID" value="CAE0532173.1"/>
    <property type="molecule type" value="Transcribed_RNA"/>
</dbReference>
<dbReference type="AlphaFoldDB" id="A0A6V2MIU9"/>
<dbReference type="EMBL" id="HBIR01009174">
    <property type="protein sequence ID" value="CAE0532175.1"/>
    <property type="molecule type" value="Transcribed_RNA"/>
</dbReference>
<evidence type="ECO:0000313" key="2">
    <source>
        <dbReference type="EMBL" id="CAE0532175.1"/>
    </source>
</evidence>
<evidence type="ECO:0000313" key="1">
    <source>
        <dbReference type="EMBL" id="CAE0532173.1"/>
    </source>
</evidence>
<accession>A0A6V2MIU9</accession>
<organism evidence="1">
    <name type="scientific">Emiliania huxleyi</name>
    <name type="common">Coccolithophore</name>
    <name type="synonym">Pontosphaera huxleyi</name>
    <dbReference type="NCBI Taxonomy" id="2903"/>
    <lineage>
        <taxon>Eukaryota</taxon>
        <taxon>Haptista</taxon>
        <taxon>Haptophyta</taxon>
        <taxon>Prymnesiophyceae</taxon>
        <taxon>Isochrysidales</taxon>
        <taxon>Noelaerhabdaceae</taxon>
        <taxon>Emiliania</taxon>
    </lineage>
</organism>
<protein>
    <submittedName>
        <fullName evidence="1">Uncharacterized protein</fullName>
    </submittedName>
</protein>
<proteinExistence type="predicted"/>
<sequence length="120" mass="12980">MLRHYCYTLIAVAARAAQRLQLREACACLLCGARQRVGRGEGHDAHGARLRAAFAEEQAVGYRHALRVEGRPLGAVVVGVAARQRVRDAADVAELAWQWGRGAVASDIRSRCEAWCSGGP</sequence>
<name>A0A6V2MIU9_EMIHU</name>